<dbReference type="EMBL" id="CAJJDN010000002">
    <property type="protein sequence ID" value="CAD8047239.1"/>
    <property type="molecule type" value="Genomic_DNA"/>
</dbReference>
<dbReference type="AlphaFoldDB" id="A0A8S1K146"/>
<reference evidence="1" key="1">
    <citation type="submission" date="2021-01" db="EMBL/GenBank/DDBJ databases">
        <authorList>
            <consortium name="Genoscope - CEA"/>
            <person name="William W."/>
        </authorList>
    </citation>
    <scope>NUCLEOTIDE SEQUENCE</scope>
</reference>
<dbReference type="OrthoDB" id="288999at2759"/>
<sequence>MTWLGQLLTEQTKSLSNFMFVVSIQQDQIKELSLIDQKDLCKVLQNRFHLLKLKLFVNSIHQFSLKQQSL</sequence>
<protein>
    <submittedName>
        <fullName evidence="1">Uncharacterized protein</fullName>
    </submittedName>
</protein>
<accession>A0A8S1K146</accession>
<keyword evidence="2" id="KW-1185">Reference proteome</keyword>
<name>A0A8S1K146_9CILI</name>
<organism evidence="1 2">
    <name type="scientific">Paramecium sonneborni</name>
    <dbReference type="NCBI Taxonomy" id="65129"/>
    <lineage>
        <taxon>Eukaryota</taxon>
        <taxon>Sar</taxon>
        <taxon>Alveolata</taxon>
        <taxon>Ciliophora</taxon>
        <taxon>Intramacronucleata</taxon>
        <taxon>Oligohymenophorea</taxon>
        <taxon>Peniculida</taxon>
        <taxon>Parameciidae</taxon>
        <taxon>Paramecium</taxon>
    </lineage>
</organism>
<gene>
    <name evidence="1" type="ORF">PSON_ATCC_30995.1.T0020293</name>
</gene>
<proteinExistence type="predicted"/>
<evidence type="ECO:0000313" key="2">
    <source>
        <dbReference type="Proteomes" id="UP000692954"/>
    </source>
</evidence>
<dbReference type="Proteomes" id="UP000692954">
    <property type="component" value="Unassembled WGS sequence"/>
</dbReference>
<evidence type="ECO:0000313" key="1">
    <source>
        <dbReference type="EMBL" id="CAD8047239.1"/>
    </source>
</evidence>
<comment type="caution">
    <text evidence="1">The sequence shown here is derived from an EMBL/GenBank/DDBJ whole genome shotgun (WGS) entry which is preliminary data.</text>
</comment>